<evidence type="ECO:0000313" key="2">
    <source>
        <dbReference type="Proteomes" id="UP000507470"/>
    </source>
</evidence>
<dbReference type="AlphaFoldDB" id="A0A6J8DWE2"/>
<sequence>METKPRITKIYTALPPLAPSVEIKTETNPHIKQIYTAPPPLVPSMEIRTETNPHIQQISDEQDEITYLEKVDRLANKRIMNLQREITDGDKLNVRLCYLKVHTRYTAPPPLATSVEIKTETNPHMQQISDEQDEITYLEKVDRIANKRMMNVQVKMNYQKIIFKRTDKKLEKEIKDGDKIEHRLLYLKVQKNVK</sequence>
<dbReference type="Proteomes" id="UP000507470">
    <property type="component" value="Unassembled WGS sequence"/>
</dbReference>
<organism evidence="1 2">
    <name type="scientific">Mytilus coruscus</name>
    <name type="common">Sea mussel</name>
    <dbReference type="NCBI Taxonomy" id="42192"/>
    <lineage>
        <taxon>Eukaryota</taxon>
        <taxon>Metazoa</taxon>
        <taxon>Spiralia</taxon>
        <taxon>Lophotrochozoa</taxon>
        <taxon>Mollusca</taxon>
        <taxon>Bivalvia</taxon>
        <taxon>Autobranchia</taxon>
        <taxon>Pteriomorphia</taxon>
        <taxon>Mytilida</taxon>
        <taxon>Mytiloidea</taxon>
        <taxon>Mytilidae</taxon>
        <taxon>Mytilinae</taxon>
        <taxon>Mytilus</taxon>
    </lineage>
</organism>
<proteinExistence type="predicted"/>
<reference evidence="1 2" key="1">
    <citation type="submission" date="2020-06" db="EMBL/GenBank/DDBJ databases">
        <authorList>
            <person name="Li R."/>
            <person name="Bekaert M."/>
        </authorList>
    </citation>
    <scope>NUCLEOTIDE SEQUENCE [LARGE SCALE GENOMIC DNA]</scope>
    <source>
        <strain evidence="2">wild</strain>
    </source>
</reference>
<keyword evidence="2" id="KW-1185">Reference proteome</keyword>
<name>A0A6J8DWE2_MYTCO</name>
<gene>
    <name evidence="1" type="ORF">MCOR_45377</name>
</gene>
<dbReference type="EMBL" id="CACVKT020007997">
    <property type="protein sequence ID" value="CAC5412400.1"/>
    <property type="molecule type" value="Genomic_DNA"/>
</dbReference>
<evidence type="ECO:0000313" key="1">
    <source>
        <dbReference type="EMBL" id="CAC5412400.1"/>
    </source>
</evidence>
<protein>
    <submittedName>
        <fullName evidence="1">Uncharacterized protein</fullName>
    </submittedName>
</protein>
<accession>A0A6J8DWE2</accession>